<dbReference type="GO" id="GO:0003723">
    <property type="term" value="F:RNA binding"/>
    <property type="evidence" value="ECO:0007669"/>
    <property type="project" value="InterPro"/>
</dbReference>
<keyword evidence="6" id="KW-0693">Viral RNA replication</keyword>
<sequence length="1046" mass="118805">MLMNKEGFAEVMDWWYYAHIMDFVPLWKVSGKIEILKIKKLWNKDIRIFEIPPLPFAAYGMRMCQDFNERLHHMWATGPIAVGAVMQRGGFHKLLMSCDRCGTKGACDCKKWDKHYLTRLRNKCRDIRVNLYKQTQPYDMPKEEYAIRMNWYYGNCTSGYFVTPWGQIFQAEEVILSGDINTSPDNTMGHLIGQIAYVLETVPSCKNYREVFDIFFPKDYADDNIFSTKPEFNFLADFPRRSEFYTRFGQELKEEDDFVSDNWDGIPFLGAIAVRYLSQYVPSYNADRIYAGLRIKPGKMRARDIFQKALSLLLLSTFSTPGLFQWIRGYCLFLQAKFDMEYGLFWSLDEGKIHLTYGLDEDEQFTIFDTWINTPFIPDYGFAVNFWTGLECGGAHQSSRPVCFSTLQQGTKEQHGSPISQLDPRSDQGNHRRQGRTDCPPRNYSRHRSMSHPEPKNGQPKVKAPRTRADKEKRKAKRDRKKLRIAQERLAIATREKYNGNQLRPTPTKAKAGNAVARAGGKILGGLPRIMGQWTVQERRMIMEIIKSLTLPHTYAPVRQAGKYDQIKTAKAAPWSIIELTVPTVVSMDQAKENRQAWNLKIDQHLEQMRGTQKRKETPTGQMLTLKDKFKRLEEDTIKAGELYFAQFRDPVRSLIVSSVQPDEAQRYWIAIVPYTEDAPLSGIAPVEGPALASVLLIENAETYAQLAYCLPDPNTNAVGGFPCRNHGDFMGIGECEENRQASLVWLDESTVVTIITSAAPMDYRLCLDRWTPDSYIENVYTASFAALSTGGDIAIGTRGYYGFRFTEASASNTLEYSLRFNAPSTGTVVFRHLCLADYPKNIISAPSIKVSAVGMCLTNTSPTLTNGGSLTLFQAPPGETWSEHIEAKNTELQGLEGSKTQRNAQGGYMFMKPGEDSDFFYIKDTIVHANTLMRSRYQVGGIRPVIMGWGKWADPATTTLYACPAWGVEYPTTDTWKDVAVPGYPKVLWDAAIEHIGRMEQFYENPKHISEILGDLKRYAASFVNGILKYGPNVLEGAAMFASFL</sequence>
<dbReference type="GO" id="GO:0006351">
    <property type="term" value="P:DNA-templated transcription"/>
    <property type="evidence" value="ECO:0007669"/>
    <property type="project" value="InterPro"/>
</dbReference>
<keyword evidence="1 9" id="KW-0696">RNA-directed RNA polymerase</keyword>
<evidence type="ECO:0000256" key="5">
    <source>
        <dbReference type="ARBA" id="ARBA00022801"/>
    </source>
</evidence>
<feature type="region of interest" description="Disordered" evidence="7">
    <location>
        <begin position="408"/>
        <end position="481"/>
    </location>
</feature>
<dbReference type="GO" id="GO:0003968">
    <property type="term" value="F:RNA-directed RNA polymerase activity"/>
    <property type="evidence" value="ECO:0007669"/>
    <property type="project" value="UniProtKB-KW"/>
</dbReference>
<organism evidence="9">
    <name type="scientific">Picornavirales sp</name>
    <dbReference type="NCBI Taxonomy" id="1955153"/>
    <lineage>
        <taxon>Viruses</taxon>
        <taxon>Riboviria</taxon>
        <taxon>Orthornavirae</taxon>
        <taxon>Pisuviricota</taxon>
        <taxon>Pisoniviricetes</taxon>
        <taxon>Picornavirales</taxon>
    </lineage>
</organism>
<evidence type="ECO:0000256" key="1">
    <source>
        <dbReference type="ARBA" id="ARBA00022484"/>
    </source>
</evidence>
<protein>
    <submittedName>
        <fullName evidence="9">RNA-dependent RNA polymerase</fullName>
    </submittedName>
</protein>
<evidence type="ECO:0000256" key="2">
    <source>
        <dbReference type="ARBA" id="ARBA00022679"/>
    </source>
</evidence>
<evidence type="ECO:0000256" key="3">
    <source>
        <dbReference type="ARBA" id="ARBA00022695"/>
    </source>
</evidence>
<gene>
    <name evidence="9" type="ORF">H4RhizoLitter19191_000001</name>
</gene>
<evidence type="ECO:0000313" key="9">
    <source>
        <dbReference type="EMBL" id="QDH88986.1"/>
    </source>
</evidence>
<feature type="domain" description="RNA-directed RNA polymerase C-terminal" evidence="8">
    <location>
        <begin position="23"/>
        <end position="293"/>
    </location>
</feature>
<reference evidence="9" key="1">
    <citation type="submission" date="2019-05" db="EMBL/GenBank/DDBJ databases">
        <title>Metatranscriptomic reconstruction reveals RNA viruses with the potential to shape carbon cycling in soil.</title>
        <authorList>
            <person name="Starr E.P."/>
            <person name="Nuccio E."/>
            <person name="Pett-Ridge J."/>
            <person name="Banfield J.F."/>
            <person name="Firestone M.K."/>
        </authorList>
    </citation>
    <scope>NUCLEOTIDE SEQUENCE</scope>
    <source>
        <strain evidence="9">H4_Rhizo_Litter_19_scaffold_191</strain>
    </source>
</reference>
<dbReference type="GO" id="GO:0016787">
    <property type="term" value="F:hydrolase activity"/>
    <property type="evidence" value="ECO:0007669"/>
    <property type="project" value="UniProtKB-KW"/>
</dbReference>
<evidence type="ECO:0000256" key="7">
    <source>
        <dbReference type="SAM" id="MobiDB-lite"/>
    </source>
</evidence>
<dbReference type="EMBL" id="MN034520">
    <property type="protein sequence ID" value="QDH88986.1"/>
    <property type="molecule type" value="Genomic_RNA"/>
</dbReference>
<dbReference type="SUPFAM" id="SSF56672">
    <property type="entry name" value="DNA/RNA polymerases"/>
    <property type="match status" value="1"/>
</dbReference>
<dbReference type="GO" id="GO:0000166">
    <property type="term" value="F:nucleotide binding"/>
    <property type="evidence" value="ECO:0007669"/>
    <property type="project" value="UniProtKB-KW"/>
</dbReference>
<keyword evidence="2" id="KW-0808">Transferase</keyword>
<evidence type="ECO:0000256" key="6">
    <source>
        <dbReference type="ARBA" id="ARBA00022953"/>
    </source>
</evidence>
<dbReference type="InterPro" id="IPR043502">
    <property type="entry name" value="DNA/RNA_pol_sf"/>
</dbReference>
<keyword evidence="5" id="KW-0378">Hydrolase</keyword>
<dbReference type="InterPro" id="IPR001205">
    <property type="entry name" value="RNA-dir_pol_C"/>
</dbReference>
<evidence type="ECO:0000256" key="4">
    <source>
        <dbReference type="ARBA" id="ARBA00022741"/>
    </source>
</evidence>
<keyword evidence="4" id="KW-0547">Nucleotide-binding</keyword>
<proteinExistence type="predicted"/>
<evidence type="ECO:0000259" key="8">
    <source>
        <dbReference type="Pfam" id="PF00680"/>
    </source>
</evidence>
<accession>A0A514D5X3</accession>
<name>A0A514D5X3_9VIRU</name>
<keyword evidence="3" id="KW-0548">Nucleotidyltransferase</keyword>
<dbReference type="Pfam" id="PF00680">
    <property type="entry name" value="RdRP_1"/>
    <property type="match status" value="1"/>
</dbReference>